<sequence>MTHPEKALTLHLVKTLERSFLQGLPSHRPHQGATVWCSHTAAPHQEQSVWRLLKQLGLWRRGWIVYSAEWLLSVKRCSVVLVLSLLAVSKPAPWKTHCGSVSFQMVNTSLNLPQDPQDQIARLLLASPALPVHPPTPSTIWRNPLTRHACLSTSVSVACSLLPRINLTT</sequence>
<protein>
    <submittedName>
        <fullName evidence="1">Uncharacterized protein</fullName>
    </submittedName>
</protein>
<proteinExistence type="predicted"/>
<organism evidence="1 2">
    <name type="scientific">Ameca splendens</name>
    <dbReference type="NCBI Taxonomy" id="208324"/>
    <lineage>
        <taxon>Eukaryota</taxon>
        <taxon>Metazoa</taxon>
        <taxon>Chordata</taxon>
        <taxon>Craniata</taxon>
        <taxon>Vertebrata</taxon>
        <taxon>Euteleostomi</taxon>
        <taxon>Actinopterygii</taxon>
        <taxon>Neopterygii</taxon>
        <taxon>Teleostei</taxon>
        <taxon>Neoteleostei</taxon>
        <taxon>Acanthomorphata</taxon>
        <taxon>Ovalentaria</taxon>
        <taxon>Atherinomorphae</taxon>
        <taxon>Cyprinodontiformes</taxon>
        <taxon>Goodeidae</taxon>
        <taxon>Ameca</taxon>
    </lineage>
</organism>
<comment type="caution">
    <text evidence="1">The sequence shown here is derived from an EMBL/GenBank/DDBJ whole genome shotgun (WGS) entry which is preliminary data.</text>
</comment>
<feature type="non-terminal residue" evidence="1">
    <location>
        <position position="169"/>
    </location>
</feature>
<keyword evidence="2" id="KW-1185">Reference proteome</keyword>
<reference evidence="1 2" key="1">
    <citation type="submission" date="2021-06" db="EMBL/GenBank/DDBJ databases">
        <authorList>
            <person name="Palmer J.M."/>
        </authorList>
    </citation>
    <scope>NUCLEOTIDE SEQUENCE [LARGE SCALE GENOMIC DNA]</scope>
    <source>
        <strain evidence="1 2">AS_MEX2019</strain>
        <tissue evidence="1">Muscle</tissue>
    </source>
</reference>
<dbReference type="EMBL" id="JAHRIP010011244">
    <property type="protein sequence ID" value="MEQ2284409.1"/>
    <property type="molecule type" value="Genomic_DNA"/>
</dbReference>
<name>A0ABV0XSF4_9TELE</name>
<evidence type="ECO:0000313" key="2">
    <source>
        <dbReference type="Proteomes" id="UP001469553"/>
    </source>
</evidence>
<dbReference type="Proteomes" id="UP001469553">
    <property type="component" value="Unassembled WGS sequence"/>
</dbReference>
<accession>A0ABV0XSF4</accession>
<evidence type="ECO:0000313" key="1">
    <source>
        <dbReference type="EMBL" id="MEQ2284409.1"/>
    </source>
</evidence>
<gene>
    <name evidence="1" type="ORF">AMECASPLE_021385</name>
</gene>